<keyword evidence="2" id="KW-0689">Ribosomal protein</keyword>
<evidence type="ECO:0000256" key="3">
    <source>
        <dbReference type="ARBA" id="ARBA00023274"/>
    </source>
</evidence>
<keyword evidence="6" id="KW-1185">Reference proteome</keyword>
<dbReference type="Gene3D" id="3.40.5.10">
    <property type="entry name" value="Ribosomal protein L9, N-terminal domain"/>
    <property type="match status" value="1"/>
</dbReference>
<dbReference type="EMBL" id="VIBQ01000141">
    <property type="protein sequence ID" value="KAB9006563.1"/>
    <property type="molecule type" value="Genomic_DNA"/>
</dbReference>
<accession>A0A5N6L5G4</accession>
<dbReference type="GO" id="GO:0005840">
    <property type="term" value="C:ribosome"/>
    <property type="evidence" value="ECO:0007669"/>
    <property type="project" value="UniProtKB-KW"/>
</dbReference>
<name>A0A5N6L5G4_9ROSI</name>
<reference evidence="5 6" key="1">
    <citation type="submission" date="2019-06" db="EMBL/GenBank/DDBJ databases">
        <title>A chromosomal-level reference genome of Carpinus fangiana (Coryloideae, Betulaceae).</title>
        <authorList>
            <person name="Yang X."/>
            <person name="Wang Z."/>
            <person name="Zhang L."/>
            <person name="Hao G."/>
            <person name="Liu J."/>
            <person name="Yang Y."/>
        </authorList>
    </citation>
    <scope>NUCLEOTIDE SEQUENCE [LARGE SCALE GENOMIC DNA]</scope>
    <source>
        <strain evidence="5">Cfa_2016G</strain>
        <tissue evidence="5">Leaf</tissue>
    </source>
</reference>
<dbReference type="GO" id="GO:1990904">
    <property type="term" value="C:ribonucleoprotein complex"/>
    <property type="evidence" value="ECO:0007669"/>
    <property type="project" value="UniProtKB-KW"/>
</dbReference>
<organism evidence="5 6">
    <name type="scientific">Carpinus fangiana</name>
    <dbReference type="NCBI Taxonomy" id="176857"/>
    <lineage>
        <taxon>Eukaryota</taxon>
        <taxon>Viridiplantae</taxon>
        <taxon>Streptophyta</taxon>
        <taxon>Embryophyta</taxon>
        <taxon>Tracheophyta</taxon>
        <taxon>Spermatophyta</taxon>
        <taxon>Magnoliopsida</taxon>
        <taxon>eudicotyledons</taxon>
        <taxon>Gunneridae</taxon>
        <taxon>Pentapetalae</taxon>
        <taxon>rosids</taxon>
        <taxon>fabids</taxon>
        <taxon>Fagales</taxon>
        <taxon>Betulaceae</taxon>
        <taxon>Carpinus</taxon>
    </lineage>
</organism>
<comment type="caution">
    <text evidence="5">The sequence shown here is derived from an EMBL/GenBank/DDBJ whole genome shotgun (WGS) entry which is preliminary data.</text>
</comment>
<sequence>MSSISPVGSICAGCFKRHLRPSRTLLSGAHQQIRGKSKIGKKATTIAVRLRQDLPEYGRSGSIVAVPMGVMRNAFYPQRIADYISMSEKLQMKRDGIVAERDPTFGRAIPEALGAPVNVPETTSSVPKYNLKTIKPNEAFELLSNSIPFSLDFYRTPITGVGDRGAQEEPEIRTDEAIKAAPSTDISPHQPTANIFGSVSATDVNLAIKTLLQNNGMHGLVVLSDEDIKFVNIAGTHTEAVRLKQLGVYQYEVRIKGHADPIRRSVRVLPDEVAVQLDRPRLDAGSAILDGLDETVRVPASA</sequence>
<gene>
    <name evidence="5" type="ORF">FH972_026917</name>
</gene>
<evidence type="ECO:0000313" key="5">
    <source>
        <dbReference type="EMBL" id="KAB9006563.1"/>
    </source>
</evidence>
<proteinExistence type="inferred from homology"/>
<evidence type="ECO:0000313" key="6">
    <source>
        <dbReference type="Proteomes" id="UP000327013"/>
    </source>
</evidence>
<evidence type="ECO:0000256" key="1">
    <source>
        <dbReference type="ARBA" id="ARBA00010605"/>
    </source>
</evidence>
<dbReference type="Proteomes" id="UP000327013">
    <property type="component" value="Unassembled WGS sequence"/>
</dbReference>
<keyword evidence="3" id="KW-0687">Ribonucleoprotein</keyword>
<dbReference type="AlphaFoldDB" id="A0A5N6L5G4"/>
<dbReference type="Pfam" id="PF01281">
    <property type="entry name" value="Ribosomal_L9_N"/>
    <property type="match status" value="1"/>
</dbReference>
<evidence type="ECO:0000259" key="4">
    <source>
        <dbReference type="Pfam" id="PF01281"/>
    </source>
</evidence>
<comment type="similarity">
    <text evidence="1">Belongs to the bacterial ribosomal protein bL9 family.</text>
</comment>
<evidence type="ECO:0000256" key="2">
    <source>
        <dbReference type="ARBA" id="ARBA00022980"/>
    </source>
</evidence>
<feature type="domain" description="Ribosomal protein L9" evidence="4">
    <location>
        <begin position="47"/>
        <end position="87"/>
    </location>
</feature>
<dbReference type="InterPro" id="IPR036935">
    <property type="entry name" value="Ribosomal_bL9_N_sf"/>
</dbReference>
<dbReference type="InterPro" id="IPR020070">
    <property type="entry name" value="Ribosomal_bL9_N"/>
</dbReference>
<protein>
    <recommendedName>
        <fullName evidence="4">Ribosomal protein L9 domain-containing protein</fullName>
    </recommendedName>
</protein>
<dbReference type="OrthoDB" id="5555409at2759"/>